<proteinExistence type="inferred from homology"/>
<dbReference type="Gene3D" id="3.40.50.720">
    <property type="entry name" value="NAD(P)-binding Rossmann-like Domain"/>
    <property type="match status" value="2"/>
</dbReference>
<protein>
    <submittedName>
        <fullName evidence="2">Uncharacterized protein</fullName>
    </submittedName>
</protein>
<dbReference type="InterPro" id="IPR002347">
    <property type="entry name" value="SDR_fam"/>
</dbReference>
<accession>A0ABR1VYB8</accession>
<dbReference type="GeneID" id="92047374"/>
<dbReference type="Pfam" id="PF00106">
    <property type="entry name" value="adh_short"/>
    <property type="match status" value="1"/>
</dbReference>
<evidence type="ECO:0000256" key="1">
    <source>
        <dbReference type="ARBA" id="ARBA00006484"/>
    </source>
</evidence>
<comment type="caution">
    <text evidence="2">The sequence shown here is derived from an EMBL/GenBank/DDBJ whole genome shotgun (WGS) entry which is preliminary data.</text>
</comment>
<evidence type="ECO:0000313" key="2">
    <source>
        <dbReference type="EMBL" id="KAK8075336.1"/>
    </source>
</evidence>
<dbReference type="EMBL" id="JAQQWN010000007">
    <property type="protein sequence ID" value="KAK8075336.1"/>
    <property type="molecule type" value="Genomic_DNA"/>
</dbReference>
<dbReference type="InterPro" id="IPR036291">
    <property type="entry name" value="NAD(P)-bd_dom_sf"/>
</dbReference>
<keyword evidence="3" id="KW-1185">Reference proteome</keyword>
<sequence>MAPTIVLVTGASRGLGRGIAQRFLAKPDHVVIAANHDPSGATTATMQDLPKGEGSRLITVKLDSAVETDAMEAVQTLQKQQPPIPNGAYGPTKAMVHWYTKRMNAEEPITAFVTDPGFPNTDMGSRAAGLLGLPRAPDDPDESCDGIVRAIEEATKETHGGKFIHYRGEVLPW</sequence>
<organism evidence="2 3">
    <name type="scientific">Apiospora hydei</name>
    <dbReference type="NCBI Taxonomy" id="1337664"/>
    <lineage>
        <taxon>Eukaryota</taxon>
        <taxon>Fungi</taxon>
        <taxon>Dikarya</taxon>
        <taxon>Ascomycota</taxon>
        <taxon>Pezizomycotina</taxon>
        <taxon>Sordariomycetes</taxon>
        <taxon>Xylariomycetidae</taxon>
        <taxon>Amphisphaeriales</taxon>
        <taxon>Apiosporaceae</taxon>
        <taxon>Apiospora</taxon>
    </lineage>
</organism>
<dbReference type="PRINTS" id="PR00081">
    <property type="entry name" value="GDHRDH"/>
</dbReference>
<reference evidence="2 3" key="1">
    <citation type="submission" date="2023-01" db="EMBL/GenBank/DDBJ databases">
        <title>Analysis of 21 Apiospora genomes using comparative genomics revels a genus with tremendous synthesis potential of carbohydrate active enzymes and secondary metabolites.</title>
        <authorList>
            <person name="Sorensen T."/>
        </authorList>
    </citation>
    <scope>NUCLEOTIDE SEQUENCE [LARGE SCALE GENOMIC DNA]</scope>
    <source>
        <strain evidence="2 3">CBS 114990</strain>
    </source>
</reference>
<dbReference type="InterPro" id="IPR051468">
    <property type="entry name" value="Fungal_SecMetab_SDRs"/>
</dbReference>
<dbReference type="RefSeq" id="XP_066666276.1">
    <property type="nucleotide sequence ID" value="XM_066814314.1"/>
</dbReference>
<dbReference type="SUPFAM" id="SSF51735">
    <property type="entry name" value="NAD(P)-binding Rossmann-fold domains"/>
    <property type="match status" value="1"/>
</dbReference>
<evidence type="ECO:0000313" key="3">
    <source>
        <dbReference type="Proteomes" id="UP001433268"/>
    </source>
</evidence>
<gene>
    <name evidence="2" type="ORF">PG997_009999</name>
</gene>
<comment type="similarity">
    <text evidence="1">Belongs to the short-chain dehydrogenases/reductases (SDR) family.</text>
</comment>
<dbReference type="PANTHER" id="PTHR43544:SF26">
    <property type="entry name" value="SHORT CHAIN DEHYDROGENASE_REDUCTASE FAMILY OXIDOREDUCTASE (JCVI)"/>
    <property type="match status" value="1"/>
</dbReference>
<name>A0ABR1VYB8_9PEZI</name>
<dbReference type="PANTHER" id="PTHR43544">
    <property type="entry name" value="SHORT-CHAIN DEHYDROGENASE/REDUCTASE"/>
    <property type="match status" value="1"/>
</dbReference>
<dbReference type="Proteomes" id="UP001433268">
    <property type="component" value="Unassembled WGS sequence"/>
</dbReference>